<protein>
    <recommendedName>
        <fullName evidence="3">Adhesin domain-containing protein</fullName>
    </recommendedName>
</protein>
<evidence type="ECO:0000313" key="1">
    <source>
        <dbReference type="EMBL" id="MCE5168424.1"/>
    </source>
</evidence>
<evidence type="ECO:0008006" key="3">
    <source>
        <dbReference type="Google" id="ProtNLM"/>
    </source>
</evidence>
<keyword evidence="2" id="KW-1185">Reference proteome</keyword>
<accession>A0ABS8YC22</accession>
<dbReference type="RefSeq" id="WP_233695689.1">
    <property type="nucleotide sequence ID" value="NZ_JAJNBZ010000002.1"/>
</dbReference>
<dbReference type="EMBL" id="JAJNBZ010000002">
    <property type="protein sequence ID" value="MCE5168424.1"/>
    <property type="molecule type" value="Genomic_DNA"/>
</dbReference>
<name>A0ABS8YC22_9BACL</name>
<dbReference type="Proteomes" id="UP001199916">
    <property type="component" value="Unassembled WGS sequence"/>
</dbReference>
<evidence type="ECO:0000313" key="2">
    <source>
        <dbReference type="Proteomes" id="UP001199916"/>
    </source>
</evidence>
<gene>
    <name evidence="1" type="ORF">LQV63_03730</name>
</gene>
<sequence length="108" mass="11611">MKRFGYLTVSCALLLIAAGLIMGIKQVQEIRFAQTETNEFVPPVADSQDNFRVESKHGIIESDSDGGFRIESPEGSIYTNEDGSLHIESSEGSIHIGGGVAIRIGGNE</sequence>
<proteinExistence type="predicted"/>
<comment type="caution">
    <text evidence="1">The sequence shown here is derived from an EMBL/GenBank/DDBJ whole genome shotgun (WGS) entry which is preliminary data.</text>
</comment>
<organism evidence="1 2">
    <name type="scientific">Paenibacillus profundus</name>
    <dbReference type="NCBI Taxonomy" id="1173085"/>
    <lineage>
        <taxon>Bacteria</taxon>
        <taxon>Bacillati</taxon>
        <taxon>Bacillota</taxon>
        <taxon>Bacilli</taxon>
        <taxon>Bacillales</taxon>
        <taxon>Paenibacillaceae</taxon>
        <taxon>Paenibacillus</taxon>
    </lineage>
</organism>
<reference evidence="1 2" key="1">
    <citation type="submission" date="2021-11" db="EMBL/GenBank/DDBJ databases">
        <title>Draft genome sequence of Paenibacillus profundus YoMME, a new Gram-positive bacteria with exoelectrogenic properties.</title>
        <authorList>
            <person name="Hubenova Y."/>
            <person name="Hubenova E."/>
            <person name="Manasiev Y."/>
            <person name="Peykov S."/>
            <person name="Mitov M."/>
        </authorList>
    </citation>
    <scope>NUCLEOTIDE SEQUENCE [LARGE SCALE GENOMIC DNA]</scope>
    <source>
        <strain evidence="1 2">YoMME</strain>
    </source>
</reference>